<proteinExistence type="inferred from homology"/>
<accession>A0A8I1W7Y6</accession>
<evidence type="ECO:0000313" key="8">
    <source>
        <dbReference type="EMBL" id="MBO1107449.1"/>
    </source>
</evidence>
<sequence>MSLARVQSSNQPSADDAMPQGTVSKNGMNPNKNDFMTMMVAQIRNQNPLNPMDGTQYLTQLGMMSAVSSLEDVKMGMVNLNIGMSNVEMLQSTNLIGKSVLMEVKDALEVKEGQKLDGRIRLDKAADNVKVAVYDEDGKLVDTLHLGPQPAGLVKVEIDGDKLGAGKYKFEVLGENGSDAWSQNMLLAAKVQAFHISNNPNIPNQLELAGVGKMSVYDMCEIADSDTMPVMAQSRKPFPFSLI</sequence>
<evidence type="ECO:0000259" key="7">
    <source>
        <dbReference type="Pfam" id="PF13860"/>
    </source>
</evidence>
<dbReference type="Pfam" id="PF03963">
    <property type="entry name" value="FlgD"/>
    <property type="match status" value="1"/>
</dbReference>
<evidence type="ECO:0000256" key="5">
    <source>
        <dbReference type="RuleBase" id="RU362076"/>
    </source>
</evidence>
<reference evidence="8" key="1">
    <citation type="submission" date="2021-03" db="EMBL/GenBank/DDBJ databases">
        <title>Plesiomonas shigelloides zfcc0051, isolated from zebrafish feces.</title>
        <authorList>
            <person name="Vanderhoek Z."/>
            <person name="Gaulke C."/>
        </authorList>
    </citation>
    <scope>NUCLEOTIDE SEQUENCE</scope>
    <source>
        <strain evidence="8">Zfcc0051</strain>
    </source>
</reference>
<feature type="compositionally biased region" description="Polar residues" evidence="6">
    <location>
        <begin position="1"/>
        <end position="13"/>
    </location>
</feature>
<dbReference type="InterPro" id="IPR005648">
    <property type="entry name" value="FlgD"/>
</dbReference>
<feature type="compositionally biased region" description="Polar residues" evidence="6">
    <location>
        <begin position="21"/>
        <end position="31"/>
    </location>
</feature>
<keyword evidence="3 5" id="KW-1005">Bacterial flagellum biogenesis</keyword>
<feature type="region of interest" description="Disordered" evidence="6">
    <location>
        <begin position="1"/>
        <end position="31"/>
    </location>
</feature>
<comment type="function">
    <text evidence="4 5">Required for flagellar hook formation. May act as a scaffolding protein.</text>
</comment>
<name>A0A8I1W7Y6_PLESH</name>
<dbReference type="RefSeq" id="WP_207541693.1">
    <property type="nucleotide sequence ID" value="NZ_JAFNAA010000003.1"/>
</dbReference>
<comment type="caution">
    <text evidence="8">The sequence shown here is derived from an EMBL/GenBank/DDBJ whole genome shotgun (WGS) entry which is preliminary data.</text>
</comment>
<organism evidence="8 9">
    <name type="scientific">Plesiomonas shigelloides</name>
    <name type="common">Aeromonas shigelloides</name>
    <dbReference type="NCBI Taxonomy" id="703"/>
    <lineage>
        <taxon>Bacteria</taxon>
        <taxon>Pseudomonadati</taxon>
        <taxon>Pseudomonadota</taxon>
        <taxon>Gammaproteobacteria</taxon>
        <taxon>Enterobacterales</taxon>
        <taxon>Enterobacteriaceae</taxon>
        <taxon>Plesiomonas</taxon>
    </lineage>
</organism>
<protein>
    <recommendedName>
        <fullName evidence="2 5">Basal-body rod modification protein FlgD</fullName>
    </recommendedName>
</protein>
<gene>
    <name evidence="8" type="ORF">J2R62_04285</name>
</gene>
<dbReference type="GO" id="GO:0044781">
    <property type="term" value="P:bacterial-type flagellum organization"/>
    <property type="evidence" value="ECO:0007669"/>
    <property type="project" value="UniProtKB-UniRule"/>
</dbReference>
<dbReference type="AlphaFoldDB" id="A0A8I1W7Y6"/>
<dbReference type="Gene3D" id="2.60.40.4070">
    <property type="match status" value="1"/>
</dbReference>
<evidence type="ECO:0000256" key="1">
    <source>
        <dbReference type="ARBA" id="ARBA00010577"/>
    </source>
</evidence>
<comment type="similarity">
    <text evidence="1 5">Belongs to the FlgD family.</text>
</comment>
<feature type="domain" description="FlgD/Vpr Ig-like" evidence="7">
    <location>
        <begin position="110"/>
        <end position="177"/>
    </location>
</feature>
<evidence type="ECO:0000256" key="3">
    <source>
        <dbReference type="ARBA" id="ARBA00022795"/>
    </source>
</evidence>
<dbReference type="InterPro" id="IPR025965">
    <property type="entry name" value="FlgD/Vpr_Ig-like"/>
</dbReference>
<evidence type="ECO:0000256" key="4">
    <source>
        <dbReference type="ARBA" id="ARBA00024746"/>
    </source>
</evidence>
<evidence type="ECO:0000256" key="6">
    <source>
        <dbReference type="SAM" id="MobiDB-lite"/>
    </source>
</evidence>
<dbReference type="Proteomes" id="UP000664658">
    <property type="component" value="Unassembled WGS sequence"/>
</dbReference>
<evidence type="ECO:0000313" key="9">
    <source>
        <dbReference type="Proteomes" id="UP000664658"/>
    </source>
</evidence>
<dbReference type="Pfam" id="PF13860">
    <property type="entry name" value="FlgD_ig"/>
    <property type="match status" value="1"/>
</dbReference>
<dbReference type="EMBL" id="JAFNAA010000003">
    <property type="protein sequence ID" value="MBO1107449.1"/>
    <property type="molecule type" value="Genomic_DNA"/>
</dbReference>
<evidence type="ECO:0000256" key="2">
    <source>
        <dbReference type="ARBA" id="ARBA00016013"/>
    </source>
</evidence>
<dbReference type="Gene3D" id="2.30.30.910">
    <property type="match status" value="1"/>
</dbReference>